<dbReference type="EMBL" id="GL876962">
    <property type="protein sequence ID" value="EGD71972.1"/>
    <property type="molecule type" value="Genomic_DNA"/>
</dbReference>
<evidence type="ECO:0000313" key="2">
    <source>
        <dbReference type="Proteomes" id="UP000243774"/>
    </source>
</evidence>
<evidence type="ECO:0000313" key="1">
    <source>
        <dbReference type="EMBL" id="EGD71972.1"/>
    </source>
</evidence>
<protein>
    <recommendedName>
        <fullName evidence="3">Uroporphyrin-III C-methyltransferase</fullName>
    </recommendedName>
</protein>
<proteinExistence type="predicted"/>
<dbReference type="PATRIC" id="fig|994838.4.peg.41"/>
<dbReference type="AlphaFoldDB" id="F2UU21"/>
<accession>F2UU21</accession>
<organism evidence="1 2">
    <name type="scientific">Candidatus Parvarchaeum acidophilus ARMAN-5_'5-way FS'</name>
    <dbReference type="NCBI Taxonomy" id="994838"/>
    <lineage>
        <taxon>Archaea</taxon>
        <taxon>Candidatus Parvarchaeota</taxon>
        <taxon>Candidatus Parvarchaeum</taxon>
    </lineage>
</organism>
<dbReference type="PANTHER" id="PTHR36849">
    <property type="entry name" value="CYTOPLASMIC PROTEIN-RELATED"/>
    <property type="match status" value="1"/>
</dbReference>
<evidence type="ECO:0008006" key="3">
    <source>
        <dbReference type="Google" id="ProtNLM"/>
    </source>
</evidence>
<reference evidence="1 2" key="1">
    <citation type="submission" date="2011-03" db="EMBL/GenBank/DDBJ databases">
        <title>A unique three-unit tRNA splicing endonuclease found in ultrasmall Archaea possesses broad substrate specificity.</title>
        <authorList>
            <person name="Fujishima K."/>
            <person name="Sugahara J."/>
            <person name="Miller C.S."/>
            <person name="Baker B.J."/>
            <person name="Di Giulio M."/>
            <person name="Tomita M."/>
            <person name="Banfield J.F."/>
            <person name="Kanai A."/>
        </authorList>
    </citation>
    <scope>NUCLEOTIDE SEQUENCE [LARGE SCALE GENOMIC DNA]</scope>
</reference>
<dbReference type="Proteomes" id="UP000243774">
    <property type="component" value="Unassembled WGS sequence"/>
</dbReference>
<dbReference type="Pfam" id="PF22752">
    <property type="entry name" value="DUF488-N3i"/>
    <property type="match status" value="1"/>
</dbReference>
<sequence>MIEIARVYNHKHDDFSILVDRVWPRGLKKQDVMADLWARDIAPSNQLRKWFSHDETKWKEFRTRYIKELSSKENLSRLKEIKELEKKHVKITLLFGAKNEKYNQAVVLKSVLDKMK</sequence>
<dbReference type="HOGENOM" id="CLU_137928_0_0_2"/>
<dbReference type="InterPro" id="IPR052552">
    <property type="entry name" value="YeaO-like"/>
</dbReference>
<dbReference type="PANTHER" id="PTHR36849:SF1">
    <property type="entry name" value="CYTOPLASMIC PROTEIN"/>
    <property type="match status" value="1"/>
</dbReference>
<gene>
    <name evidence="1" type="ORF">CSMARM5_0119</name>
</gene>
<name>F2UU21_PARA5</name>